<protein>
    <recommendedName>
        <fullName evidence="5">Initiator tRNA phosphoribosyl transferase</fullName>
    </recommendedName>
</protein>
<dbReference type="Pfam" id="PF17184">
    <property type="entry name" value="Rit1_C"/>
    <property type="match status" value="1"/>
</dbReference>
<dbReference type="Proteomes" id="UP000290189">
    <property type="component" value="Unassembled WGS sequence"/>
</dbReference>
<dbReference type="PANTHER" id="PTHR31811:SF0">
    <property type="entry name" value="TRNA A64-2'-O-RIBOSYLPHOSPHATE TRANSFERASE"/>
    <property type="match status" value="1"/>
</dbReference>
<feature type="domain" description="Rit1 DUSP-like" evidence="1">
    <location>
        <begin position="331"/>
        <end position="432"/>
    </location>
</feature>
<dbReference type="GO" id="GO:0043399">
    <property type="term" value="F:tRNA adenosine(64)-2'-O-ribosylphosphate transferase activity"/>
    <property type="evidence" value="ECO:0007669"/>
    <property type="project" value="InterPro"/>
</dbReference>
<evidence type="ECO:0008006" key="5">
    <source>
        <dbReference type="Google" id="ProtNLM"/>
    </source>
</evidence>
<evidence type="ECO:0000313" key="4">
    <source>
        <dbReference type="Proteomes" id="UP000290189"/>
    </source>
</evidence>
<reference evidence="3 4" key="1">
    <citation type="submission" date="2018-03" db="EMBL/GenBank/DDBJ databases">
        <authorList>
            <person name="Fogelqvist J."/>
        </authorList>
    </citation>
    <scope>NUCLEOTIDE SEQUENCE [LARGE SCALE GENOMIC DNA]</scope>
</reference>
<feature type="domain" description="Rit1 N-terminal" evidence="2">
    <location>
        <begin position="10"/>
        <end position="271"/>
    </location>
</feature>
<proteinExistence type="predicted"/>
<gene>
    <name evidence="3" type="ORF">PLBR_LOCUS3080</name>
</gene>
<dbReference type="GO" id="GO:0005737">
    <property type="term" value="C:cytoplasm"/>
    <property type="evidence" value="ECO:0007669"/>
    <property type="project" value="TreeGrafter"/>
</dbReference>
<evidence type="ECO:0000313" key="3">
    <source>
        <dbReference type="EMBL" id="SPQ95865.1"/>
    </source>
</evidence>
<dbReference type="Pfam" id="PF04179">
    <property type="entry name" value="Init_tRNA_PT"/>
    <property type="match status" value="1"/>
</dbReference>
<dbReference type="InterPro" id="IPR033421">
    <property type="entry name" value="Rit1_DUSP-like"/>
</dbReference>
<dbReference type="AlphaFoldDB" id="A0A3P3Y6R8"/>
<dbReference type="GO" id="GO:0019988">
    <property type="term" value="P:charged-tRNA amino acid modification"/>
    <property type="evidence" value="ECO:0007669"/>
    <property type="project" value="InterPro"/>
</dbReference>
<evidence type="ECO:0000259" key="1">
    <source>
        <dbReference type="Pfam" id="PF04179"/>
    </source>
</evidence>
<keyword evidence="3" id="KW-0496">Mitochondrion</keyword>
<geneLocation type="mitochondrion" evidence="3"/>
<dbReference type="InterPro" id="IPR033449">
    <property type="entry name" value="Rit1_N"/>
</dbReference>
<organism evidence="3 4">
    <name type="scientific">Plasmodiophora brassicae</name>
    <name type="common">Clubroot disease agent</name>
    <dbReference type="NCBI Taxonomy" id="37360"/>
    <lineage>
        <taxon>Eukaryota</taxon>
        <taxon>Sar</taxon>
        <taxon>Rhizaria</taxon>
        <taxon>Endomyxa</taxon>
        <taxon>Phytomyxea</taxon>
        <taxon>Plasmodiophorida</taxon>
        <taxon>Plasmodiophoridae</taxon>
        <taxon>Plasmodiophora</taxon>
    </lineage>
</organism>
<dbReference type="InterPro" id="IPR007306">
    <property type="entry name" value="Rit1"/>
</dbReference>
<name>A0A3P3Y6R8_PLABS</name>
<accession>A0A3P3Y6R8</accession>
<evidence type="ECO:0000259" key="2">
    <source>
        <dbReference type="Pfam" id="PF17184"/>
    </source>
</evidence>
<dbReference type="EMBL" id="OVEO01000004">
    <property type="protein sequence ID" value="SPQ95865.1"/>
    <property type="molecule type" value="Genomic_DNA"/>
</dbReference>
<sequence length="441" mass="49259">MGIMSDVRRVRRQQHSLLNRLRSCASDADFVSEFHAGHLSGLTVFANLRQGQWYTPPDAMTCHFKSSDGHCGAWKFNPRRVNVHLVAEAIRGGGLIIVDSTRKGKRVPDSFSRTIPIWATVLNRIAQRRTGREFDTGLHMHGSVSEREKVLVEDHIEEFISVVVNSCCDLSVLDLLTRPLRCIWVDRSSVWTDVQHRAFSERYLAVICLTTSFCESEVAQHDRQGWHYIQGAGDDHENWSGKLTPSTFARHRGWILSADSDEECLRRIDALATEGNGRSLAGTSLVSIGSTEITIRLHVALSVLPTDGATVFISTGALSDPDVRPDVYAVHVSDVKGRRPSLETALGGILDFCLQWPTVTIASDRDAVLPGCVAVAILSRYFTGLGDELKRGARGDGPALSKERIRRHIEYVQRFIPGWNPPRFLVQQLNRFFLGDPAFRH</sequence>
<dbReference type="PANTHER" id="PTHR31811">
    <property type="entry name" value="TRNA A64-2'-O-RIBOSYLPHOSPHATE TRANSFERASE"/>
    <property type="match status" value="1"/>
</dbReference>